<protein>
    <submittedName>
        <fullName evidence="1">Uncharacterized protein</fullName>
    </submittedName>
</protein>
<organism evidence="1 2">
    <name type="scientific">Nonomuraea angiospora</name>
    <dbReference type="NCBI Taxonomy" id="46172"/>
    <lineage>
        <taxon>Bacteria</taxon>
        <taxon>Bacillati</taxon>
        <taxon>Actinomycetota</taxon>
        <taxon>Actinomycetes</taxon>
        <taxon>Streptosporangiales</taxon>
        <taxon>Streptosporangiaceae</taxon>
        <taxon>Nonomuraea</taxon>
    </lineage>
</organism>
<evidence type="ECO:0000313" key="2">
    <source>
        <dbReference type="Proteomes" id="UP000633509"/>
    </source>
</evidence>
<sequence length="56" mass="5977">MTMHRLQEACADAGFSLAAHDHSTLNWPANDEATTVAVFIGRAYEAVSGAGARERT</sequence>
<name>A0ABR9LUQ1_9ACTN</name>
<proteinExistence type="predicted"/>
<keyword evidence="2" id="KW-1185">Reference proteome</keyword>
<gene>
    <name evidence="1" type="ORF">H4W80_002636</name>
</gene>
<accession>A0ABR9LUQ1</accession>
<reference evidence="1 2" key="1">
    <citation type="submission" date="2020-10" db="EMBL/GenBank/DDBJ databases">
        <title>Sequencing the genomes of 1000 actinobacteria strains.</title>
        <authorList>
            <person name="Klenk H.-P."/>
        </authorList>
    </citation>
    <scope>NUCLEOTIDE SEQUENCE [LARGE SCALE GENOMIC DNA]</scope>
    <source>
        <strain evidence="1 2">DSM 43173</strain>
    </source>
</reference>
<dbReference type="EMBL" id="JADBEK010000001">
    <property type="protein sequence ID" value="MBE1584378.1"/>
    <property type="molecule type" value="Genomic_DNA"/>
</dbReference>
<evidence type="ECO:0000313" key="1">
    <source>
        <dbReference type="EMBL" id="MBE1584378.1"/>
    </source>
</evidence>
<dbReference type="Proteomes" id="UP000633509">
    <property type="component" value="Unassembled WGS sequence"/>
</dbReference>
<comment type="caution">
    <text evidence="1">The sequence shown here is derived from an EMBL/GenBank/DDBJ whole genome shotgun (WGS) entry which is preliminary data.</text>
</comment>
<dbReference type="RefSeq" id="WP_192785320.1">
    <property type="nucleotide sequence ID" value="NZ_JADBEK010000001.1"/>
</dbReference>